<dbReference type="EMBL" id="JAATTO010000030">
    <property type="protein sequence ID" value="MBC9980772.1"/>
    <property type="molecule type" value="Genomic_DNA"/>
</dbReference>
<gene>
    <name evidence="3" type="ORF">HA482_21455</name>
</gene>
<evidence type="ECO:0000313" key="4">
    <source>
        <dbReference type="Proteomes" id="UP000639516"/>
    </source>
</evidence>
<keyword evidence="1" id="KW-0812">Transmembrane</keyword>
<proteinExistence type="predicted"/>
<dbReference type="RefSeq" id="WP_188102228.1">
    <property type="nucleotide sequence ID" value="NZ_JAANIH010000025.1"/>
</dbReference>
<feature type="signal peptide" evidence="2">
    <location>
        <begin position="1"/>
        <end position="23"/>
    </location>
</feature>
<keyword evidence="1" id="KW-1133">Transmembrane helix</keyword>
<dbReference type="Proteomes" id="UP000639516">
    <property type="component" value="Unassembled WGS sequence"/>
</dbReference>
<comment type="caution">
    <text evidence="3">The sequence shown here is derived from an EMBL/GenBank/DDBJ whole genome shotgun (WGS) entry which is preliminary data.</text>
</comment>
<keyword evidence="4" id="KW-1185">Reference proteome</keyword>
<feature type="transmembrane region" description="Helical" evidence="1">
    <location>
        <begin position="152"/>
        <end position="170"/>
    </location>
</feature>
<accession>A0ABR7UBI4</accession>
<organism evidence="3 4">
    <name type="scientific">Bradyrhizobium campsiandrae</name>
    <dbReference type="NCBI Taxonomy" id="1729892"/>
    <lineage>
        <taxon>Bacteria</taxon>
        <taxon>Pseudomonadati</taxon>
        <taxon>Pseudomonadota</taxon>
        <taxon>Alphaproteobacteria</taxon>
        <taxon>Hyphomicrobiales</taxon>
        <taxon>Nitrobacteraceae</taxon>
        <taxon>Bradyrhizobium</taxon>
    </lineage>
</organism>
<keyword evidence="1" id="KW-0472">Membrane</keyword>
<evidence type="ECO:0008006" key="5">
    <source>
        <dbReference type="Google" id="ProtNLM"/>
    </source>
</evidence>
<feature type="chain" id="PRO_5045558779" description="PEP-CTERM sorting domain-containing protein" evidence="2">
    <location>
        <begin position="24"/>
        <end position="182"/>
    </location>
</feature>
<reference evidence="3 4" key="1">
    <citation type="journal article" date="2020" name="Arch. Microbiol.">
        <title>Bradyrhizobium campsiandrae sp. nov., a nitrogen-fixing bacterial strain isolated from a native leguminous tree from the Amazon adapted to flooded conditions.</title>
        <authorList>
            <person name="Cabral Michel D."/>
            <person name="Martins da Costa E."/>
            <person name="Azarias Guimaraes A."/>
            <person name="Soares de Carvalho T."/>
            <person name="Santos de Castro Caputo P."/>
            <person name="Willems A."/>
            <person name="de Souza Moreira F.M."/>
        </authorList>
    </citation>
    <scope>NUCLEOTIDE SEQUENCE [LARGE SCALE GENOMIC DNA]</scope>
    <source>
        <strain evidence="4">INPA 384B</strain>
    </source>
</reference>
<name>A0ABR7UBI4_9BRAD</name>
<sequence>MKSFYIIAAGIALAFASTAPADASIYDFTIHSQNYDIAGEITTSGNQVTSITGQLSGLLNATITGLLNQPNAYFTSDNLFSPAGPFVSNDGILFGAGGYSINIYSVANGGGYTYYIANSQFLGNYYSDPTSAPLFAPGDPILSGTITAVPEISTWAMMIVGFAGLAVFGGRRIARQGSRIAA</sequence>
<protein>
    <recommendedName>
        <fullName evidence="5">PEP-CTERM sorting domain-containing protein</fullName>
    </recommendedName>
</protein>
<evidence type="ECO:0000313" key="3">
    <source>
        <dbReference type="EMBL" id="MBC9980772.1"/>
    </source>
</evidence>
<evidence type="ECO:0000256" key="1">
    <source>
        <dbReference type="SAM" id="Phobius"/>
    </source>
</evidence>
<evidence type="ECO:0000256" key="2">
    <source>
        <dbReference type="SAM" id="SignalP"/>
    </source>
</evidence>
<keyword evidence="2" id="KW-0732">Signal</keyword>